<dbReference type="OrthoDB" id="2130629at2759"/>
<comment type="caution">
    <text evidence="9">The sequence shown here is derived from an EMBL/GenBank/DDBJ whole genome shotgun (WGS) entry which is preliminary data.</text>
</comment>
<feature type="domain" description="Major facilitator superfamily (MFS) profile" evidence="8">
    <location>
        <begin position="61"/>
        <end position="528"/>
    </location>
</feature>
<feature type="transmembrane region" description="Helical" evidence="7">
    <location>
        <begin position="394"/>
        <end position="413"/>
    </location>
</feature>
<dbReference type="InterPro" id="IPR036259">
    <property type="entry name" value="MFS_trans_sf"/>
</dbReference>
<feature type="transmembrane region" description="Helical" evidence="7">
    <location>
        <begin position="218"/>
        <end position="237"/>
    </location>
</feature>
<dbReference type="InterPro" id="IPR011701">
    <property type="entry name" value="MFS"/>
</dbReference>
<dbReference type="SUPFAM" id="SSF103473">
    <property type="entry name" value="MFS general substrate transporter"/>
    <property type="match status" value="1"/>
</dbReference>
<keyword evidence="2 7" id="KW-0812">Transmembrane</keyword>
<gene>
    <name evidence="9" type="ORF">B0J13DRAFT_642176</name>
</gene>
<comment type="subcellular location">
    <subcellularLocation>
        <location evidence="1">Membrane</location>
        <topology evidence="1">Multi-pass membrane protein</topology>
    </subcellularLocation>
</comment>
<feature type="region of interest" description="Disordered" evidence="6">
    <location>
        <begin position="31"/>
        <end position="50"/>
    </location>
</feature>
<feature type="transmembrane region" description="Helical" evidence="7">
    <location>
        <begin position="361"/>
        <end position="382"/>
    </location>
</feature>
<feature type="transmembrane region" description="Helical" evidence="7">
    <location>
        <begin position="457"/>
        <end position="483"/>
    </location>
</feature>
<feature type="transmembrane region" description="Helical" evidence="7">
    <location>
        <begin position="503"/>
        <end position="523"/>
    </location>
</feature>
<proteinExistence type="predicted"/>
<accession>A0A9P9IQK0</accession>
<dbReference type="GO" id="GO:0016020">
    <property type="term" value="C:membrane"/>
    <property type="evidence" value="ECO:0007669"/>
    <property type="project" value="UniProtKB-SubCell"/>
</dbReference>
<dbReference type="Pfam" id="PF07690">
    <property type="entry name" value="MFS_1"/>
    <property type="match status" value="1"/>
</dbReference>
<feature type="transmembrane region" description="Helical" evidence="7">
    <location>
        <begin position="185"/>
        <end position="212"/>
    </location>
</feature>
<feature type="transmembrane region" description="Helical" evidence="7">
    <location>
        <begin position="61"/>
        <end position="83"/>
    </location>
</feature>
<feature type="transmembrane region" description="Helical" evidence="7">
    <location>
        <begin position="419"/>
        <end position="445"/>
    </location>
</feature>
<reference evidence="9" key="1">
    <citation type="journal article" date="2021" name="Nat. Commun.">
        <title>Genetic determinants of endophytism in the Arabidopsis root mycobiome.</title>
        <authorList>
            <person name="Mesny F."/>
            <person name="Miyauchi S."/>
            <person name="Thiergart T."/>
            <person name="Pickel B."/>
            <person name="Atanasova L."/>
            <person name="Karlsson M."/>
            <person name="Huettel B."/>
            <person name="Barry K.W."/>
            <person name="Haridas S."/>
            <person name="Chen C."/>
            <person name="Bauer D."/>
            <person name="Andreopoulos W."/>
            <person name="Pangilinan J."/>
            <person name="LaButti K."/>
            <person name="Riley R."/>
            <person name="Lipzen A."/>
            <person name="Clum A."/>
            <person name="Drula E."/>
            <person name="Henrissat B."/>
            <person name="Kohler A."/>
            <person name="Grigoriev I.V."/>
            <person name="Martin F.M."/>
            <person name="Hacquard S."/>
        </authorList>
    </citation>
    <scope>NUCLEOTIDE SEQUENCE</scope>
    <source>
        <strain evidence="9">MPI-CAGE-AT-0021</strain>
    </source>
</reference>
<keyword evidence="3 7" id="KW-1133">Transmembrane helix</keyword>
<evidence type="ECO:0000256" key="3">
    <source>
        <dbReference type="ARBA" id="ARBA00022989"/>
    </source>
</evidence>
<evidence type="ECO:0000256" key="1">
    <source>
        <dbReference type="ARBA" id="ARBA00004141"/>
    </source>
</evidence>
<dbReference type="Proteomes" id="UP000717696">
    <property type="component" value="Unassembled WGS sequence"/>
</dbReference>
<feature type="transmembrane region" description="Helical" evidence="7">
    <location>
        <begin position="103"/>
        <end position="122"/>
    </location>
</feature>
<evidence type="ECO:0000256" key="2">
    <source>
        <dbReference type="ARBA" id="ARBA00022692"/>
    </source>
</evidence>
<evidence type="ECO:0000256" key="4">
    <source>
        <dbReference type="ARBA" id="ARBA00023136"/>
    </source>
</evidence>
<evidence type="ECO:0000256" key="6">
    <source>
        <dbReference type="SAM" id="MobiDB-lite"/>
    </source>
</evidence>
<keyword evidence="4 7" id="KW-0472">Membrane</keyword>
<dbReference type="InterPro" id="IPR020846">
    <property type="entry name" value="MFS_dom"/>
</dbReference>
<feature type="transmembrane region" description="Helical" evidence="7">
    <location>
        <begin position="330"/>
        <end position="355"/>
    </location>
</feature>
<dbReference type="GO" id="GO:0022857">
    <property type="term" value="F:transmembrane transporter activity"/>
    <property type="evidence" value="ECO:0007669"/>
    <property type="project" value="InterPro"/>
</dbReference>
<evidence type="ECO:0000313" key="10">
    <source>
        <dbReference type="Proteomes" id="UP000717696"/>
    </source>
</evidence>
<sequence length="534" mass="56208">MATQTDTLTLNPIAHPRLEAPSVSQLSITAHTGSEDGNATSSEDANPDTIRTASRLRKITVTVQLAGVNFASSATNGLVIIGLPRMSADLSMPPALALWPSSVPGLATASTLLLAGAVADILGPKSVELVGCIASGAGMLGSGFARSGEELVAFRALQGVGLALHLSSSVGLVTKIIPRGRGRNLSFGCLGLSQVLGFSFGLVMGGILVDTIGWRAGWYLYGGITLLLSAVGLWALPKPQPLAGSQAVLHTMKTTVDWVGALLGSAFMSLISYFLAVISTDIYRIKESTSIVLLCLGLCALPLFIGWMHRQDRAGKPALIPNSFWRNSSFASICATIALSYAVLNSLELFASLYFQEIQHLSAIQAAIRILPSVIVGGALNFTTGLVVHKIPAVWLTVVTSLLSAGSPLLMALVQPQWTYWTCAFFAQVLMPFAVDVLFTVSLIIITDIFPEDKQSVAGAVFNTAVQFGNSFGIAIMQVVSTVVSKNHAELNPTLALLEGYRAGFWTMFGLMMGCAVIGGIGLRKAGKVGLKQD</sequence>
<organism evidence="9 10">
    <name type="scientific">Dactylonectria estremocensis</name>
    <dbReference type="NCBI Taxonomy" id="1079267"/>
    <lineage>
        <taxon>Eukaryota</taxon>
        <taxon>Fungi</taxon>
        <taxon>Dikarya</taxon>
        <taxon>Ascomycota</taxon>
        <taxon>Pezizomycotina</taxon>
        <taxon>Sordariomycetes</taxon>
        <taxon>Hypocreomycetidae</taxon>
        <taxon>Hypocreales</taxon>
        <taxon>Nectriaceae</taxon>
        <taxon>Dactylonectria</taxon>
    </lineage>
</organism>
<evidence type="ECO:0000313" key="9">
    <source>
        <dbReference type="EMBL" id="KAH7131478.1"/>
    </source>
</evidence>
<feature type="transmembrane region" description="Helical" evidence="7">
    <location>
        <begin position="290"/>
        <end position="309"/>
    </location>
</feature>
<protein>
    <submittedName>
        <fullName evidence="9">Major facilitator superfamily domain-containing protein</fullName>
    </submittedName>
</protein>
<dbReference type="PANTHER" id="PTHR42718">
    <property type="entry name" value="MAJOR FACILITATOR SUPERFAMILY MULTIDRUG TRANSPORTER MFSC"/>
    <property type="match status" value="1"/>
</dbReference>
<dbReference type="Gene3D" id="1.20.1250.20">
    <property type="entry name" value="MFS general substrate transporter like domains"/>
    <property type="match status" value="2"/>
</dbReference>
<name>A0A9P9IQK0_9HYPO</name>
<dbReference type="PANTHER" id="PTHR42718:SF27">
    <property type="entry name" value="TRANSPORTER, PUTATIVE-RELATED"/>
    <property type="match status" value="1"/>
</dbReference>
<keyword evidence="10" id="KW-1185">Reference proteome</keyword>
<dbReference type="AlphaFoldDB" id="A0A9P9IQK0"/>
<evidence type="ECO:0000259" key="8">
    <source>
        <dbReference type="PROSITE" id="PS50850"/>
    </source>
</evidence>
<keyword evidence="5" id="KW-0325">Glycoprotein</keyword>
<evidence type="ECO:0000256" key="7">
    <source>
        <dbReference type="SAM" id="Phobius"/>
    </source>
</evidence>
<dbReference type="PROSITE" id="PS50850">
    <property type="entry name" value="MFS"/>
    <property type="match status" value="1"/>
</dbReference>
<evidence type="ECO:0000256" key="5">
    <source>
        <dbReference type="ARBA" id="ARBA00023180"/>
    </source>
</evidence>
<dbReference type="EMBL" id="JAGMUU010000019">
    <property type="protein sequence ID" value="KAH7131478.1"/>
    <property type="molecule type" value="Genomic_DNA"/>
</dbReference>
<feature type="transmembrane region" description="Helical" evidence="7">
    <location>
        <begin position="258"/>
        <end position="278"/>
    </location>
</feature>